<sequence length="59" mass="6760">MTEHDFFEHMRIGIPPLARPIAPAAHRCECDLTTNHVCDDCEAVDHALRQHARSEDHIE</sequence>
<accession>A0A246HMQ4</accession>
<proteinExistence type="predicted"/>
<comment type="caution">
    <text evidence="1">The sequence shown here is derived from an EMBL/GenBank/DDBJ whole genome shotgun (WGS) entry which is preliminary data.</text>
</comment>
<reference evidence="1 2" key="1">
    <citation type="submission" date="2017-06" db="EMBL/GenBank/DDBJ databases">
        <authorList>
            <person name="Kim H.J."/>
            <person name="Triplett B.A."/>
        </authorList>
    </citation>
    <scope>NUCLEOTIDE SEQUENCE [LARGE SCALE GENOMIC DNA]</scope>
    <source>
        <strain evidence="1 2">13146</strain>
    </source>
</reference>
<protein>
    <submittedName>
        <fullName evidence="1">Uncharacterized protein</fullName>
    </submittedName>
</protein>
<evidence type="ECO:0000313" key="1">
    <source>
        <dbReference type="EMBL" id="OWQ53980.1"/>
    </source>
</evidence>
<organism evidence="1 2">
    <name type="scientific">Stenotrophomonas maltophilia</name>
    <name type="common">Pseudomonas maltophilia</name>
    <name type="synonym">Xanthomonas maltophilia</name>
    <dbReference type="NCBI Taxonomy" id="40324"/>
    <lineage>
        <taxon>Bacteria</taxon>
        <taxon>Pseudomonadati</taxon>
        <taxon>Pseudomonadota</taxon>
        <taxon>Gammaproteobacteria</taxon>
        <taxon>Lysobacterales</taxon>
        <taxon>Lysobacteraceae</taxon>
        <taxon>Stenotrophomonas</taxon>
        <taxon>Stenotrophomonas maltophilia group</taxon>
    </lineage>
</organism>
<dbReference type="OrthoDB" id="9915859at2"/>
<gene>
    <name evidence="1" type="ORF">CEE60_09975</name>
</gene>
<name>A0A246HMQ4_STEMA</name>
<evidence type="ECO:0000313" key="2">
    <source>
        <dbReference type="Proteomes" id="UP000198157"/>
    </source>
</evidence>
<dbReference type="AlphaFoldDB" id="A0A246HMQ4"/>
<dbReference type="EMBL" id="NIVS01000020">
    <property type="protein sequence ID" value="OWQ53980.1"/>
    <property type="molecule type" value="Genomic_DNA"/>
</dbReference>
<dbReference type="Proteomes" id="UP000198157">
    <property type="component" value="Unassembled WGS sequence"/>
</dbReference>